<reference evidence="2" key="1">
    <citation type="journal article" date="2024" name="Proc. Natl. Acad. Sci. U.S.A.">
        <title>Extraordinary preservation of gene collinearity over three hundred million years revealed in homosporous lycophytes.</title>
        <authorList>
            <person name="Li C."/>
            <person name="Wickell D."/>
            <person name="Kuo L.Y."/>
            <person name="Chen X."/>
            <person name="Nie B."/>
            <person name="Liao X."/>
            <person name="Peng D."/>
            <person name="Ji J."/>
            <person name="Jenkins J."/>
            <person name="Williams M."/>
            <person name="Shu S."/>
            <person name="Plott C."/>
            <person name="Barry K."/>
            <person name="Rajasekar S."/>
            <person name="Grimwood J."/>
            <person name="Han X."/>
            <person name="Sun S."/>
            <person name="Hou Z."/>
            <person name="He W."/>
            <person name="Dai G."/>
            <person name="Sun C."/>
            <person name="Schmutz J."/>
            <person name="Leebens-Mack J.H."/>
            <person name="Li F.W."/>
            <person name="Wang L."/>
        </authorList>
    </citation>
    <scope>NUCLEOTIDE SEQUENCE [LARGE SCALE GENOMIC DNA]</scope>
    <source>
        <strain evidence="2">cv. PW_Plant_1</strain>
    </source>
</reference>
<accession>A0ACC2D5Z7</accession>
<evidence type="ECO:0000313" key="2">
    <source>
        <dbReference type="Proteomes" id="UP001162992"/>
    </source>
</evidence>
<dbReference type="EMBL" id="CM055098">
    <property type="protein sequence ID" value="KAJ7549701.1"/>
    <property type="molecule type" value="Genomic_DNA"/>
</dbReference>
<proteinExistence type="predicted"/>
<comment type="caution">
    <text evidence="1">The sequence shown here is derived from an EMBL/GenBank/DDBJ whole genome shotgun (WGS) entry which is preliminary data.</text>
</comment>
<organism evidence="1 2">
    <name type="scientific">Diphasiastrum complanatum</name>
    <name type="common">Issler's clubmoss</name>
    <name type="synonym">Lycopodium complanatum</name>
    <dbReference type="NCBI Taxonomy" id="34168"/>
    <lineage>
        <taxon>Eukaryota</taxon>
        <taxon>Viridiplantae</taxon>
        <taxon>Streptophyta</taxon>
        <taxon>Embryophyta</taxon>
        <taxon>Tracheophyta</taxon>
        <taxon>Lycopodiopsida</taxon>
        <taxon>Lycopodiales</taxon>
        <taxon>Lycopodiaceae</taxon>
        <taxon>Lycopodioideae</taxon>
        <taxon>Diphasiastrum</taxon>
    </lineage>
</organism>
<dbReference type="Proteomes" id="UP001162992">
    <property type="component" value="Chromosome 7"/>
</dbReference>
<evidence type="ECO:0000313" key="1">
    <source>
        <dbReference type="EMBL" id="KAJ7549701.1"/>
    </source>
</evidence>
<keyword evidence="2" id="KW-1185">Reference proteome</keyword>
<protein>
    <submittedName>
        <fullName evidence="1">Uncharacterized protein</fullName>
    </submittedName>
</protein>
<sequence>MDRLLKIEPEQVVLHFEVRRRCAGTFILRNVIDTMPVAFKVETTAPKKYGVKPSNGVIGPFGIAIVEIMYYAHFGLPKEYPFIQDQFLVKSLVVPASARYKTVPKEWFSCKRRQVYSDTSLRIVMIGAGILRNLVSTGSMESVREVLEREVDVDSVDEQQGKTAMHVAIANRRPEMVQLLLEFGANKEIKNNNGQTALQEAVLLQDSLSAELLLAKGADTEAKNPAGCTALHSAVTEGNLNIVFILLNYGADVNAILEDGRTPLHLAAANGDKDCVRLLMDRDAKLDARGRADGSTALHKAAARGDVALVKLLLSRGAEKKALTCDGKTPYDLAAEAGHRSLYDMLKLGDELRFGSRQGDLKMVRQCVNQGASVDGQDQYGWSALHYAAFKGHTDIVKYLIEKGADMECRDDEGYTALHCAIEADRKNVLQVLITKGAKVDVTVNQGCSALQIAQKMNCIGLIPLLLKQGNMKLKENFEENLSTQKEKFSIVRMKSSRNFRKTSFFFLDCKSVAVV</sequence>
<name>A0ACC2D5Z7_DIPCM</name>
<gene>
    <name evidence="1" type="ORF">O6H91_07G063600</name>
</gene>